<organism evidence="3 4">
    <name type="scientific">Phialemonium thermophilum</name>
    <dbReference type="NCBI Taxonomy" id="223376"/>
    <lineage>
        <taxon>Eukaryota</taxon>
        <taxon>Fungi</taxon>
        <taxon>Dikarya</taxon>
        <taxon>Ascomycota</taxon>
        <taxon>Pezizomycotina</taxon>
        <taxon>Sordariomycetes</taxon>
        <taxon>Sordariomycetidae</taxon>
        <taxon>Cephalothecales</taxon>
        <taxon>Cephalothecaceae</taxon>
        <taxon>Phialemonium</taxon>
    </lineage>
</organism>
<dbReference type="InterPro" id="IPR029058">
    <property type="entry name" value="AB_hydrolase_fold"/>
</dbReference>
<dbReference type="PANTHER" id="PTHR48081">
    <property type="entry name" value="AB HYDROLASE SUPERFAMILY PROTEIN C4A8.06C"/>
    <property type="match status" value="1"/>
</dbReference>
<dbReference type="PANTHER" id="PTHR48081:SF31">
    <property type="entry name" value="STERYL ACETYL HYDROLASE MUG81-RELATED"/>
    <property type="match status" value="1"/>
</dbReference>
<dbReference type="InterPro" id="IPR050300">
    <property type="entry name" value="GDXG_lipolytic_enzyme"/>
</dbReference>
<keyword evidence="4" id="KW-1185">Reference proteome</keyword>
<dbReference type="EMBL" id="JAZHXJ010000122">
    <property type="protein sequence ID" value="KAL1873437.1"/>
    <property type="molecule type" value="Genomic_DNA"/>
</dbReference>
<sequence length="369" mass="41306">MQITHKRKIKGSRTGGYRDRLSVSDWPALVSQLILITCGLALKSAKATLDRHNRQLPLYDDIVYQGMREYQCGLKATWIQAVLPSTVTTCRRYAKKRGISYTEIALEDGTTIVWLGPSSPTKVFVLFHGGGYMAPALSQQVALTLGFAKDPPKDVAVVVLQYDLASEEANHYPRQLCQAVSLMNYLLYSRSIHPASMTLFGDSAGGHLLLSLILHINHPNPRVPPLTVPDRLSGAVLISPWVDLQSTCDSIKTNQSRDILSEAALAYWARNFLADADRDPWNHPLSAPIEWWKEIPVDAILLTYGDEECFRDDATKLAQVLQNSAANVRAVKCDGELHEHMIINRFLRINKPCYSETVLLEWLAARVDR</sequence>
<evidence type="ECO:0000313" key="3">
    <source>
        <dbReference type="EMBL" id="KAL1873437.1"/>
    </source>
</evidence>
<evidence type="ECO:0000256" key="1">
    <source>
        <dbReference type="ARBA" id="ARBA00022801"/>
    </source>
</evidence>
<reference evidence="3 4" key="1">
    <citation type="journal article" date="2024" name="Commun. Biol.">
        <title>Comparative genomic analysis of thermophilic fungi reveals convergent evolutionary adaptations and gene losses.</title>
        <authorList>
            <person name="Steindorff A.S."/>
            <person name="Aguilar-Pontes M.V."/>
            <person name="Robinson A.J."/>
            <person name="Andreopoulos B."/>
            <person name="LaButti K."/>
            <person name="Kuo A."/>
            <person name="Mondo S."/>
            <person name="Riley R."/>
            <person name="Otillar R."/>
            <person name="Haridas S."/>
            <person name="Lipzen A."/>
            <person name="Grimwood J."/>
            <person name="Schmutz J."/>
            <person name="Clum A."/>
            <person name="Reid I.D."/>
            <person name="Moisan M.C."/>
            <person name="Butler G."/>
            <person name="Nguyen T.T.M."/>
            <person name="Dewar K."/>
            <person name="Conant G."/>
            <person name="Drula E."/>
            <person name="Henrissat B."/>
            <person name="Hansel C."/>
            <person name="Singer S."/>
            <person name="Hutchinson M.I."/>
            <person name="de Vries R.P."/>
            <person name="Natvig D.O."/>
            <person name="Powell A.J."/>
            <person name="Tsang A."/>
            <person name="Grigoriev I.V."/>
        </authorList>
    </citation>
    <scope>NUCLEOTIDE SEQUENCE [LARGE SCALE GENOMIC DNA]</scope>
    <source>
        <strain evidence="3 4">ATCC 24622</strain>
    </source>
</reference>
<dbReference type="Proteomes" id="UP001586593">
    <property type="component" value="Unassembled WGS sequence"/>
</dbReference>
<dbReference type="Pfam" id="PF07859">
    <property type="entry name" value="Abhydrolase_3"/>
    <property type="match status" value="1"/>
</dbReference>
<dbReference type="Gene3D" id="3.40.50.1820">
    <property type="entry name" value="alpha/beta hydrolase"/>
    <property type="match status" value="1"/>
</dbReference>
<gene>
    <name evidence="3" type="ORF">VTK73DRAFT_982</name>
</gene>
<name>A0ABR3XBU7_9PEZI</name>
<dbReference type="InterPro" id="IPR013094">
    <property type="entry name" value="AB_hydrolase_3"/>
</dbReference>
<comment type="caution">
    <text evidence="3">The sequence shown here is derived from an EMBL/GenBank/DDBJ whole genome shotgun (WGS) entry which is preliminary data.</text>
</comment>
<proteinExistence type="predicted"/>
<keyword evidence="1" id="KW-0378">Hydrolase</keyword>
<evidence type="ECO:0000313" key="4">
    <source>
        <dbReference type="Proteomes" id="UP001586593"/>
    </source>
</evidence>
<evidence type="ECO:0000259" key="2">
    <source>
        <dbReference type="Pfam" id="PF07859"/>
    </source>
</evidence>
<feature type="domain" description="Alpha/beta hydrolase fold-3" evidence="2">
    <location>
        <begin position="125"/>
        <end position="340"/>
    </location>
</feature>
<protein>
    <recommendedName>
        <fullName evidence="2">Alpha/beta hydrolase fold-3 domain-containing protein</fullName>
    </recommendedName>
</protein>
<accession>A0ABR3XBU7</accession>
<dbReference type="SUPFAM" id="SSF53474">
    <property type="entry name" value="alpha/beta-Hydrolases"/>
    <property type="match status" value="1"/>
</dbReference>